<reference evidence="1" key="1">
    <citation type="submission" date="2022-09" db="EMBL/GenBank/DDBJ databases">
        <title>Interaction between co-microsymbionts with complementary sets of symbiotic genes in legume-rhizobium systems.</title>
        <authorList>
            <person name="Safronova V."/>
            <person name="Sazanova A."/>
            <person name="Afonin A."/>
            <person name="Chirak E."/>
        </authorList>
    </citation>
    <scope>NUCLEOTIDE SEQUENCE</scope>
    <source>
        <strain evidence="1">A18/3m</strain>
    </source>
</reference>
<evidence type="ECO:0000313" key="2">
    <source>
        <dbReference type="Proteomes" id="UP001061991"/>
    </source>
</evidence>
<proteinExistence type="predicted"/>
<gene>
    <name evidence="1" type="ORF">N8E88_20090</name>
</gene>
<dbReference type="EMBL" id="CP104973">
    <property type="protein sequence ID" value="UXN62297.1"/>
    <property type="molecule type" value="Genomic_DNA"/>
</dbReference>
<sequence>MRVPIKIATRDWDYLTPLIFGDISSDRVELQVDRVGTLIPDLASSDIYDAAEVSFSRYTSAMAEGAETIVGIPCFIMRGFRHRCVVTTEASPMTRLSDLAGKRIGVTGWRDSGNTWTRAALRREGVDIEDAFWFAGRLTANHPIVDRLDGYGLAGRIEAAPGERPMLELLAKGELDAIFTPFMPDGYFENGAGLRQLLPDFAAAEKAYFDEVGYVPGMHIIAVKAELVHDHPWLPGELTRLVDESQRLWTSKRRKYAETTPWMFDELLRSARDLPPTWNDSGLDANFRMIEDFIAELRDQGILQSELTPHSLFPFEARRRLT</sequence>
<keyword evidence="2" id="KW-1185">Reference proteome</keyword>
<accession>A0ACD4D932</accession>
<name>A0ACD4D932_9HYPH</name>
<protein>
    <submittedName>
        <fullName evidence="1">Nitrate ABC transporter substrate-binding protein</fullName>
    </submittedName>
</protein>
<organism evidence="1 2">
    <name type="scientific">Phyllobacterium zundukense</name>
    <dbReference type="NCBI Taxonomy" id="1867719"/>
    <lineage>
        <taxon>Bacteria</taxon>
        <taxon>Pseudomonadati</taxon>
        <taxon>Pseudomonadota</taxon>
        <taxon>Alphaproteobacteria</taxon>
        <taxon>Hyphomicrobiales</taxon>
        <taxon>Phyllobacteriaceae</taxon>
        <taxon>Phyllobacterium</taxon>
    </lineage>
</organism>
<evidence type="ECO:0000313" key="1">
    <source>
        <dbReference type="EMBL" id="UXN62297.1"/>
    </source>
</evidence>
<dbReference type="Proteomes" id="UP001061991">
    <property type="component" value="Chromosome"/>
</dbReference>